<evidence type="ECO:0000313" key="3">
    <source>
        <dbReference type="Proteomes" id="UP000240461"/>
    </source>
</evidence>
<organism evidence="2 3">
    <name type="scientific">Acanthamoeba polyphaga mimivirus Kroon</name>
    <dbReference type="NCBI Taxonomy" id="3069720"/>
    <lineage>
        <taxon>Viruses</taxon>
        <taxon>Varidnaviria</taxon>
        <taxon>Bamfordvirae</taxon>
        <taxon>Nucleocytoviricota</taxon>
        <taxon>Megaviricetes</taxon>
        <taxon>Imitervirales</taxon>
        <taxon>Mimiviridae</taxon>
        <taxon>Megamimivirinae</taxon>
        <taxon>Mimivirus</taxon>
        <taxon>Mimivirus lagoaense</taxon>
    </lineage>
</organism>
<name>A0A0G2Y6B3_9VIRU</name>
<dbReference type="Proteomes" id="UP000240461">
    <property type="component" value="Segment"/>
</dbReference>
<reference evidence="2 3" key="1">
    <citation type="submission" date="2014-10" db="EMBL/GenBank/DDBJ databases">
        <title>Pan-genome analysis of Brazilian lineage A amoebal mimiviruses.</title>
        <authorList>
            <person name="Assis F.L."/>
            <person name="Abrahao J.S."/>
            <person name="Kroon E.G."/>
            <person name="Dornas F.P."/>
            <person name="Andrade K.R."/>
            <person name="Borato P.V.M."/>
            <person name="Pilotto M.R."/>
            <person name="Benamar S."/>
            <person name="LaScola B."/>
            <person name="Colson P."/>
        </authorList>
    </citation>
    <scope>NUCLEOTIDE SEQUENCE [LARGE SCALE GENOMIC DNA]</scope>
    <source>
        <strain evidence="2 3">Kroon</strain>
    </source>
</reference>
<feature type="compositionally biased region" description="Polar residues" evidence="1">
    <location>
        <begin position="183"/>
        <end position="200"/>
    </location>
</feature>
<proteinExistence type="predicted"/>
<feature type="region of interest" description="Disordered" evidence="1">
    <location>
        <begin position="147"/>
        <end position="200"/>
    </location>
</feature>
<sequence length="420" mass="48148">MFSLGWNQDSDEEDVLSDKSQDYASSNDNYVMSDGETLFESDDDSDISGEIISDMGLLDKKISDTSLYIHDSSPNTCSPNNYFPNDNYQDTYKDTKSDKIYRYHQVSRESPHYEFQNSENEKETKSNLPRWRFRNFSSNMFQKFHYGSKSEHSHGSTSGYSHGSTSGSTSGYSHGLTPRYSHGSISGSTPGSTLGYSHGSTPGSNCIENKTNIEFNNIPYPNEIIYDNSVKFTFNKKLSSIKYENIIFSVIDYLNKFDENMNLFPVKYYFYKSDTPSNSYQLQAHNLRLGVKAKTLLTAKVLLLFQQMIFNHDLNILIKVLKKVGHVDLTISDVIKNINNHNKNSFVCYNDGDVVTKHYGQIGYTLRVDQATLWDIDIIKRKLISEFENELNNESTNESNNFTKNEEVTKTEIPMRYVGW</sequence>
<dbReference type="EMBL" id="KM982402">
    <property type="protein sequence ID" value="AKI80084.1"/>
    <property type="molecule type" value="Genomic_DNA"/>
</dbReference>
<feature type="compositionally biased region" description="Low complexity" evidence="1">
    <location>
        <begin position="155"/>
        <end position="175"/>
    </location>
</feature>
<keyword evidence="3" id="KW-1185">Reference proteome</keyword>
<protein>
    <submittedName>
        <fullName evidence="2">Uncharacterized protein</fullName>
    </submittedName>
</protein>
<accession>A0A0G2Y6B3</accession>
<evidence type="ECO:0000256" key="1">
    <source>
        <dbReference type="SAM" id="MobiDB-lite"/>
    </source>
</evidence>
<evidence type="ECO:0000313" key="2">
    <source>
        <dbReference type="EMBL" id="AKI80084.1"/>
    </source>
</evidence>
<dbReference type="KEGG" id="vg:80513882"/>
<feature type="region of interest" description="Disordered" evidence="1">
    <location>
        <begin position="1"/>
        <end position="45"/>
    </location>
</feature>